<comment type="caution">
    <text evidence="3">The sequence shown here is derived from an EMBL/GenBank/DDBJ whole genome shotgun (WGS) entry which is preliminary data.</text>
</comment>
<dbReference type="Proteomes" id="UP001596957">
    <property type="component" value="Unassembled WGS sequence"/>
</dbReference>
<sequence length="1144" mass="127010">MLDDVERRLFVRALSVTPETFGEFTEHDPEELFHMFLTTGERLFEQGSSLTSEELTDRVLSAESPSQVVTVIESAGLPYVEWVLHRLHRRSLELESQGRPAQAELARLTLETAWSARGTAEDRHIEEWTPPPDGERSTVNFPDLLSALDELSGVLAKYSYLRSVTVPGDQPLLARSAEFFEITRRHSGMFEREKVASYVALGFASGDPMSRVFARLEWMAYWNTQGRHTWVERHMKRLLVDIENAAGTRPVHELMEMIGQRSLEIDLLPVAVSAFRTASEAAGPPEPTADSVIWHARTRYKRAKGLRRLSQSAEALSVLQTALEYPWHETLVPERVAEARALKADVLTLLGLLHEDLGHYLEGRECYLAAAAQGKAAGKTQEVFTAYTYAMASLTKAGLHRSAAQEGYRLLDWTRTALLPGFLPAALNNVGHILSSAGRDDEAVALYREALALQRQLGTRSSQEMHSLFALGDDARHRGEVAEAGDLYASAFEAGKRVGDAYQATMLFYRKMAGIPQRITDELLVGAFRDAQQAQDTGDLGLLETALGVLLAHAVKENDHAVAMEVTGFFHEVATRGEPENETALRATLQYAETLCAYGGEQEKVTAFELLWTTRTRVVDEIHREGKTSSTVDTEYLRILCERLIALLFDHGGLVPLPDARDATELAFDLHEEAKSLHILARYARAKLTVPAGVPLELADREELLLGEIRELLDTPDDVLGPVTNRADRVRNIQDELTALHERMRTVAPAYVRLRESTPATLAETRAMLARRGDGASLVSYLCGRTTTWIFEVAADGTLTSAQAPVTRKELSDCAERLQRTFDGDESVFPPIAPLNRNRPWRRDLSFLDALSPLVDFSERATGNDGLVCVAPDGPLHGIPLHALKSPKDQRYIIEHTAVSYIPNISSLLYIAARASEARSDGDQSAFVAAVPTRAEDGHGDGDQPAELDDTHLLADAGWQVHTVPAVELTPSEVLSRLGHERVMHLTCHGYFDPANPLDSGLILSDGQELPPADFRRQSLRKRLDHLLSVRQILANSARLDLLTLRACSTARVTESADKDERDGFAGALMISGANAVVAALWDVDRTSSQALLAEFYRRLARDPSVPTWRAFWDAQRRLMRHPERAPWSHPYHWAGLTLSGDWR</sequence>
<feature type="repeat" description="TPR" evidence="1">
    <location>
        <begin position="424"/>
        <end position="457"/>
    </location>
</feature>
<gene>
    <name evidence="3" type="ORF">ACFQZP_22810</name>
</gene>
<dbReference type="SUPFAM" id="SSF48452">
    <property type="entry name" value="TPR-like"/>
    <property type="match status" value="1"/>
</dbReference>
<keyword evidence="4" id="KW-1185">Reference proteome</keyword>
<dbReference type="SMART" id="SM00028">
    <property type="entry name" value="TPR"/>
    <property type="match status" value="3"/>
</dbReference>
<accession>A0ABW2VIY7</accession>
<evidence type="ECO:0000313" key="4">
    <source>
        <dbReference type="Proteomes" id="UP001596957"/>
    </source>
</evidence>
<dbReference type="Pfam" id="PF12770">
    <property type="entry name" value="CHAT"/>
    <property type="match status" value="1"/>
</dbReference>
<dbReference type="PROSITE" id="PS50005">
    <property type="entry name" value="TPR"/>
    <property type="match status" value="1"/>
</dbReference>
<dbReference type="Pfam" id="PF13424">
    <property type="entry name" value="TPR_12"/>
    <property type="match status" value="1"/>
</dbReference>
<organism evidence="3 4">
    <name type="scientific">Streptomyces lutosisoli</name>
    <dbReference type="NCBI Taxonomy" id="2665721"/>
    <lineage>
        <taxon>Bacteria</taxon>
        <taxon>Bacillati</taxon>
        <taxon>Actinomycetota</taxon>
        <taxon>Actinomycetes</taxon>
        <taxon>Kitasatosporales</taxon>
        <taxon>Streptomycetaceae</taxon>
        <taxon>Streptomyces</taxon>
    </lineage>
</organism>
<dbReference type="InterPro" id="IPR024983">
    <property type="entry name" value="CHAT_dom"/>
</dbReference>
<dbReference type="Gene3D" id="1.25.40.10">
    <property type="entry name" value="Tetratricopeptide repeat domain"/>
    <property type="match status" value="1"/>
</dbReference>
<evidence type="ECO:0000256" key="1">
    <source>
        <dbReference type="PROSITE-ProRule" id="PRU00339"/>
    </source>
</evidence>
<evidence type="ECO:0000259" key="2">
    <source>
        <dbReference type="Pfam" id="PF12770"/>
    </source>
</evidence>
<keyword evidence="1" id="KW-0802">TPR repeat</keyword>
<dbReference type="EMBL" id="JBHTEC010000001">
    <property type="protein sequence ID" value="MFD0284453.1"/>
    <property type="molecule type" value="Genomic_DNA"/>
</dbReference>
<feature type="domain" description="CHAT" evidence="2">
    <location>
        <begin position="868"/>
        <end position="1142"/>
    </location>
</feature>
<dbReference type="InterPro" id="IPR011990">
    <property type="entry name" value="TPR-like_helical_dom_sf"/>
</dbReference>
<dbReference type="RefSeq" id="WP_381263877.1">
    <property type="nucleotide sequence ID" value="NZ_JBHTBI010000086.1"/>
</dbReference>
<proteinExistence type="predicted"/>
<evidence type="ECO:0000313" key="3">
    <source>
        <dbReference type="EMBL" id="MFD0284453.1"/>
    </source>
</evidence>
<protein>
    <submittedName>
        <fullName evidence="3">CHAT domain-containing protein</fullName>
    </submittedName>
</protein>
<dbReference type="InterPro" id="IPR019734">
    <property type="entry name" value="TPR_rpt"/>
</dbReference>
<reference evidence="4" key="1">
    <citation type="journal article" date="2019" name="Int. J. Syst. Evol. Microbiol.">
        <title>The Global Catalogue of Microorganisms (GCM) 10K type strain sequencing project: providing services to taxonomists for standard genome sequencing and annotation.</title>
        <authorList>
            <consortium name="The Broad Institute Genomics Platform"/>
            <consortium name="The Broad Institute Genome Sequencing Center for Infectious Disease"/>
            <person name="Wu L."/>
            <person name="Ma J."/>
        </authorList>
    </citation>
    <scope>NUCLEOTIDE SEQUENCE [LARGE SCALE GENOMIC DNA]</scope>
    <source>
        <strain evidence="4">CGMCC 4.7198</strain>
    </source>
</reference>
<name>A0ABW2VIY7_9ACTN</name>